<organism evidence="2 3">
    <name type="scientific">Dermatophagoides pteronyssinus</name>
    <name type="common">European house dust mite</name>
    <dbReference type="NCBI Taxonomy" id="6956"/>
    <lineage>
        <taxon>Eukaryota</taxon>
        <taxon>Metazoa</taxon>
        <taxon>Ecdysozoa</taxon>
        <taxon>Arthropoda</taxon>
        <taxon>Chelicerata</taxon>
        <taxon>Arachnida</taxon>
        <taxon>Acari</taxon>
        <taxon>Acariformes</taxon>
        <taxon>Sarcoptiformes</taxon>
        <taxon>Astigmata</taxon>
        <taxon>Psoroptidia</taxon>
        <taxon>Analgoidea</taxon>
        <taxon>Pyroglyphidae</taxon>
        <taxon>Dermatophagoidinae</taxon>
        <taxon>Dermatophagoides</taxon>
    </lineage>
</organism>
<keyword evidence="1" id="KW-0472">Membrane</keyword>
<gene>
    <name evidence="2" type="ORF">DERP_005105</name>
</gene>
<proteinExistence type="predicted"/>
<evidence type="ECO:0000313" key="3">
    <source>
        <dbReference type="Proteomes" id="UP000887458"/>
    </source>
</evidence>
<sequence>MQFGWINKIQIFVLLISVTFCFGLYSNEWMDRERKKTGMNLNGMSQIYDYYDENKSSMKWNE</sequence>
<accession>A0ABQ8JTD9</accession>
<reference evidence="2 3" key="2">
    <citation type="journal article" date="2022" name="Mol. Biol. Evol.">
        <title>Comparative Genomics Reveals Insights into the Divergent Evolution of Astigmatic Mites and Household Pest Adaptations.</title>
        <authorList>
            <person name="Xiong Q."/>
            <person name="Wan A.T."/>
            <person name="Liu X."/>
            <person name="Fung C.S."/>
            <person name="Xiao X."/>
            <person name="Malainual N."/>
            <person name="Hou J."/>
            <person name="Wang L."/>
            <person name="Wang M."/>
            <person name="Yang K.Y."/>
            <person name="Cui Y."/>
            <person name="Leung E.L."/>
            <person name="Nong W."/>
            <person name="Shin S.K."/>
            <person name="Au S.W."/>
            <person name="Jeong K.Y."/>
            <person name="Chew F.T."/>
            <person name="Hui J.H."/>
            <person name="Leung T.F."/>
            <person name="Tungtrongchitr A."/>
            <person name="Zhong N."/>
            <person name="Liu Z."/>
            <person name="Tsui S.K."/>
        </authorList>
    </citation>
    <scope>NUCLEOTIDE SEQUENCE [LARGE SCALE GENOMIC DNA]</scope>
    <source>
        <strain evidence="2">Derp</strain>
    </source>
</reference>
<keyword evidence="1" id="KW-0812">Transmembrane</keyword>
<name>A0ABQ8JTD9_DERPT</name>
<reference evidence="2 3" key="1">
    <citation type="journal article" date="2018" name="J. Allergy Clin. Immunol.">
        <title>High-quality assembly of Dermatophagoides pteronyssinus genome and transcriptome reveals a wide range of novel allergens.</title>
        <authorList>
            <person name="Liu X.Y."/>
            <person name="Yang K.Y."/>
            <person name="Wang M.Q."/>
            <person name="Kwok J.S."/>
            <person name="Zeng X."/>
            <person name="Yang Z."/>
            <person name="Xiao X.J."/>
            <person name="Lau C.P."/>
            <person name="Li Y."/>
            <person name="Huang Z.M."/>
            <person name="Ba J.G."/>
            <person name="Yim A.K."/>
            <person name="Ouyang C.Y."/>
            <person name="Ngai S.M."/>
            <person name="Chan T.F."/>
            <person name="Leung E.L."/>
            <person name="Liu L."/>
            <person name="Liu Z.G."/>
            <person name="Tsui S.K."/>
        </authorList>
    </citation>
    <scope>NUCLEOTIDE SEQUENCE [LARGE SCALE GENOMIC DNA]</scope>
    <source>
        <strain evidence="2">Derp</strain>
    </source>
</reference>
<dbReference type="EMBL" id="NJHN03000017">
    <property type="protein sequence ID" value="KAH9425886.1"/>
    <property type="molecule type" value="Genomic_DNA"/>
</dbReference>
<dbReference type="Proteomes" id="UP000887458">
    <property type="component" value="Unassembled WGS sequence"/>
</dbReference>
<evidence type="ECO:0000313" key="2">
    <source>
        <dbReference type="EMBL" id="KAH9425886.1"/>
    </source>
</evidence>
<feature type="transmembrane region" description="Helical" evidence="1">
    <location>
        <begin position="6"/>
        <end position="26"/>
    </location>
</feature>
<protein>
    <submittedName>
        <fullName evidence="2">Uncharacterized protein</fullName>
    </submittedName>
</protein>
<keyword evidence="3" id="KW-1185">Reference proteome</keyword>
<evidence type="ECO:0000256" key="1">
    <source>
        <dbReference type="SAM" id="Phobius"/>
    </source>
</evidence>
<comment type="caution">
    <text evidence="2">The sequence shown here is derived from an EMBL/GenBank/DDBJ whole genome shotgun (WGS) entry which is preliminary data.</text>
</comment>
<keyword evidence="1" id="KW-1133">Transmembrane helix</keyword>